<evidence type="ECO:0000313" key="4">
    <source>
        <dbReference type="Proteomes" id="UP000283644"/>
    </source>
</evidence>
<dbReference type="EMBL" id="QXGH01000040">
    <property type="protein sequence ID" value="RHW23810.1"/>
    <property type="molecule type" value="Genomic_DNA"/>
</dbReference>
<feature type="domain" description="FAS1-like dehydratase" evidence="2">
    <location>
        <begin position="3"/>
        <end position="117"/>
    </location>
</feature>
<accession>A0A417XU14</accession>
<dbReference type="AlphaFoldDB" id="A0A417XU14"/>
<dbReference type="OrthoDB" id="9800237at2"/>
<proteinExistence type="predicted"/>
<gene>
    <name evidence="3" type="ORF">D0Z08_28090</name>
</gene>
<organism evidence="3 4">
    <name type="scientific">Nocardioides immobilis</name>
    <dbReference type="NCBI Taxonomy" id="2049295"/>
    <lineage>
        <taxon>Bacteria</taxon>
        <taxon>Bacillati</taxon>
        <taxon>Actinomycetota</taxon>
        <taxon>Actinomycetes</taxon>
        <taxon>Propionibacteriales</taxon>
        <taxon>Nocardioidaceae</taxon>
        <taxon>Nocardioides</taxon>
    </lineage>
</organism>
<protein>
    <recommendedName>
        <fullName evidence="2">FAS1-like dehydratase domain-containing protein</fullName>
    </recommendedName>
</protein>
<dbReference type="Pfam" id="PF13452">
    <property type="entry name" value="FAS1_DH_region"/>
    <property type="match status" value="1"/>
</dbReference>
<comment type="caution">
    <text evidence="3">The sequence shown here is derived from an EMBL/GenBank/DDBJ whole genome shotgun (WGS) entry which is preliminary data.</text>
</comment>
<sequence length="134" mass="14787">MLFARSVGDTDPVYGDQLAAGTGEQLVTPPTFVRALDHFDPTSRTRPSLPTLSPDFGGSPNMVHAEQHFEYLAPFRAGEQVVVEAFEGRTWTKNGRSGRLDFSETVTEYRRSDGDVLVRARKVSVRTISQDADA</sequence>
<keyword evidence="4" id="KW-1185">Reference proteome</keyword>
<dbReference type="Proteomes" id="UP000283644">
    <property type="component" value="Unassembled WGS sequence"/>
</dbReference>
<dbReference type="InterPro" id="IPR029069">
    <property type="entry name" value="HotDog_dom_sf"/>
</dbReference>
<feature type="region of interest" description="Disordered" evidence="1">
    <location>
        <begin position="39"/>
        <end position="60"/>
    </location>
</feature>
<evidence type="ECO:0000313" key="3">
    <source>
        <dbReference type="EMBL" id="RHW23810.1"/>
    </source>
</evidence>
<reference evidence="3 4" key="1">
    <citation type="submission" date="2018-09" db="EMBL/GenBank/DDBJ databases">
        <title>Genome sequencing of Nocardioides immobilis CCTCC AB 2017083 for comparison to Nocardioides silvaticus.</title>
        <authorList>
            <person name="Li C."/>
            <person name="Wang G."/>
        </authorList>
    </citation>
    <scope>NUCLEOTIDE SEQUENCE [LARGE SCALE GENOMIC DNA]</scope>
    <source>
        <strain evidence="3 4">CCTCC AB 2017083</strain>
    </source>
</reference>
<dbReference type="InterPro" id="IPR039569">
    <property type="entry name" value="FAS1-like_DH_region"/>
</dbReference>
<name>A0A417XU14_9ACTN</name>
<evidence type="ECO:0000256" key="1">
    <source>
        <dbReference type="SAM" id="MobiDB-lite"/>
    </source>
</evidence>
<dbReference type="Gene3D" id="3.10.129.10">
    <property type="entry name" value="Hotdog Thioesterase"/>
    <property type="match status" value="1"/>
</dbReference>
<dbReference type="SUPFAM" id="SSF54637">
    <property type="entry name" value="Thioesterase/thiol ester dehydrase-isomerase"/>
    <property type="match status" value="1"/>
</dbReference>
<evidence type="ECO:0000259" key="2">
    <source>
        <dbReference type="Pfam" id="PF13452"/>
    </source>
</evidence>